<evidence type="ECO:0000313" key="2">
    <source>
        <dbReference type="EMBL" id="EJK61339.1"/>
    </source>
</evidence>
<sequence length="204" mass="22414">MKYSDGHTSSAPMDKEQNYVRLTAAKTRANDCLTLEEHFNSLEKAIQTATEAHKARSAREEQAIDAICARLEALIKGVPAAPDDERLKEDIPAEEDALDRTEVRDVEEPGKDVPAEEVVLDTTVDQDGEEPGEDASPEGIALDRKTARDYVESREDEPPTKSDNFDDTDSEDSTVPTPVTNPTPTPASDPTLQDRPPSTPFRPK</sequence>
<comment type="caution">
    <text evidence="2">The sequence shown here is derived from an EMBL/GenBank/DDBJ whole genome shotgun (WGS) entry which is preliminary data.</text>
</comment>
<reference evidence="2 3" key="1">
    <citation type="journal article" date="2012" name="Genome Biol.">
        <title>Genome and low-iron response of an oceanic diatom adapted to chronic iron limitation.</title>
        <authorList>
            <person name="Lommer M."/>
            <person name="Specht M."/>
            <person name="Roy A.S."/>
            <person name="Kraemer L."/>
            <person name="Andreson R."/>
            <person name="Gutowska M.A."/>
            <person name="Wolf J."/>
            <person name="Bergner S.V."/>
            <person name="Schilhabel M.B."/>
            <person name="Klostermeier U.C."/>
            <person name="Beiko R.G."/>
            <person name="Rosenstiel P."/>
            <person name="Hippler M."/>
            <person name="Laroche J."/>
        </authorList>
    </citation>
    <scope>NUCLEOTIDE SEQUENCE [LARGE SCALE GENOMIC DNA]</scope>
    <source>
        <strain evidence="2 3">CCMP1005</strain>
    </source>
</reference>
<dbReference type="Proteomes" id="UP000266841">
    <property type="component" value="Unassembled WGS sequence"/>
</dbReference>
<evidence type="ECO:0000313" key="3">
    <source>
        <dbReference type="Proteomes" id="UP000266841"/>
    </source>
</evidence>
<dbReference type="EMBL" id="AGNL01020128">
    <property type="protein sequence ID" value="EJK61339.1"/>
    <property type="molecule type" value="Genomic_DNA"/>
</dbReference>
<evidence type="ECO:0000256" key="1">
    <source>
        <dbReference type="SAM" id="MobiDB-lite"/>
    </source>
</evidence>
<feature type="compositionally biased region" description="Acidic residues" evidence="1">
    <location>
        <begin position="124"/>
        <end position="136"/>
    </location>
</feature>
<feature type="compositionally biased region" description="Basic and acidic residues" evidence="1">
    <location>
        <begin position="98"/>
        <end position="114"/>
    </location>
</feature>
<organism evidence="2 3">
    <name type="scientific">Thalassiosira oceanica</name>
    <name type="common">Marine diatom</name>
    <dbReference type="NCBI Taxonomy" id="159749"/>
    <lineage>
        <taxon>Eukaryota</taxon>
        <taxon>Sar</taxon>
        <taxon>Stramenopiles</taxon>
        <taxon>Ochrophyta</taxon>
        <taxon>Bacillariophyta</taxon>
        <taxon>Coscinodiscophyceae</taxon>
        <taxon>Thalassiosirophycidae</taxon>
        <taxon>Thalassiosirales</taxon>
        <taxon>Thalassiosiraceae</taxon>
        <taxon>Thalassiosira</taxon>
    </lineage>
</organism>
<accession>K0S8S3</accession>
<feature type="region of interest" description="Disordered" evidence="1">
    <location>
        <begin position="79"/>
        <end position="204"/>
    </location>
</feature>
<keyword evidence="3" id="KW-1185">Reference proteome</keyword>
<proteinExistence type="predicted"/>
<dbReference type="AlphaFoldDB" id="K0S8S3"/>
<gene>
    <name evidence="2" type="ORF">THAOC_18201</name>
</gene>
<protein>
    <submittedName>
        <fullName evidence="2">Uncharacterized protein</fullName>
    </submittedName>
</protein>
<name>K0S8S3_THAOC</name>
<feature type="compositionally biased region" description="Basic and acidic residues" evidence="1">
    <location>
        <begin position="141"/>
        <end position="164"/>
    </location>
</feature>
<feature type="non-terminal residue" evidence="2">
    <location>
        <position position="204"/>
    </location>
</feature>